<dbReference type="PROSITE" id="PS51257">
    <property type="entry name" value="PROKAR_LIPOPROTEIN"/>
    <property type="match status" value="1"/>
</dbReference>
<name>A0ABT8NA71_9BACL</name>
<proteinExistence type="predicted"/>
<feature type="region of interest" description="Disordered" evidence="2">
    <location>
        <begin position="32"/>
        <end position="61"/>
    </location>
</feature>
<evidence type="ECO:0000313" key="4">
    <source>
        <dbReference type="EMBL" id="MDN7244658.1"/>
    </source>
</evidence>
<dbReference type="RefSeq" id="WP_301855120.1">
    <property type="nucleotide sequence ID" value="NZ_JAUJWU010000001.1"/>
</dbReference>
<feature type="chain" id="PRO_5046470362" evidence="3">
    <location>
        <begin position="31"/>
        <end position="217"/>
    </location>
</feature>
<dbReference type="EMBL" id="JAUJWU010000001">
    <property type="protein sequence ID" value="MDN7244658.1"/>
    <property type="molecule type" value="Genomic_DNA"/>
</dbReference>
<evidence type="ECO:0000256" key="2">
    <source>
        <dbReference type="SAM" id="MobiDB-lite"/>
    </source>
</evidence>
<sequence>MRQKSGCPKTPLYKSMALSILLLGSGCEGAGPIGNDEPAGGKETGSNEDMSGSKNGQTTSNNEELVVPEEKIYFDQYVEYVKPEIDYVHHRFDLVWHENWISGLPDDHQINFDAAIQNLKAIESEYSNLRNDLRRIQFNDQDPYIHHLEAYRSKMDKAILYRIDAAYKAREVLESDILTYEMYIGSMSSYEYEGQVDPYLEAALQELRNYEEALKGS</sequence>
<feature type="coiled-coil region" evidence="1">
    <location>
        <begin position="112"/>
        <end position="139"/>
    </location>
</feature>
<keyword evidence="1" id="KW-0175">Coiled coil</keyword>
<gene>
    <name evidence="4" type="ORF">QWY13_04050</name>
</gene>
<keyword evidence="5" id="KW-1185">Reference proteome</keyword>
<dbReference type="Proteomes" id="UP001172142">
    <property type="component" value="Unassembled WGS sequence"/>
</dbReference>
<keyword evidence="3" id="KW-0732">Signal</keyword>
<organism evidence="4 5">
    <name type="scientific">Planococcus shenhongbingii</name>
    <dbReference type="NCBI Taxonomy" id="3058398"/>
    <lineage>
        <taxon>Bacteria</taxon>
        <taxon>Bacillati</taxon>
        <taxon>Bacillota</taxon>
        <taxon>Bacilli</taxon>
        <taxon>Bacillales</taxon>
        <taxon>Caryophanaceae</taxon>
        <taxon>Planococcus</taxon>
    </lineage>
</organism>
<reference evidence="4 5" key="1">
    <citation type="submission" date="2023-07" db="EMBL/GenBank/DDBJ databases">
        <title>Novel species in genus Planococcus.</title>
        <authorList>
            <person name="Ning S."/>
        </authorList>
    </citation>
    <scope>NUCLEOTIDE SEQUENCE [LARGE SCALE GENOMIC DNA]</scope>
    <source>
        <strain evidence="4 5">N017</strain>
    </source>
</reference>
<feature type="signal peptide" evidence="3">
    <location>
        <begin position="1"/>
        <end position="30"/>
    </location>
</feature>
<evidence type="ECO:0000313" key="5">
    <source>
        <dbReference type="Proteomes" id="UP001172142"/>
    </source>
</evidence>
<accession>A0ABT8NA71</accession>
<protein>
    <submittedName>
        <fullName evidence="4">Uncharacterized protein</fullName>
    </submittedName>
</protein>
<evidence type="ECO:0000256" key="3">
    <source>
        <dbReference type="SAM" id="SignalP"/>
    </source>
</evidence>
<comment type="caution">
    <text evidence="4">The sequence shown here is derived from an EMBL/GenBank/DDBJ whole genome shotgun (WGS) entry which is preliminary data.</text>
</comment>
<evidence type="ECO:0000256" key="1">
    <source>
        <dbReference type="SAM" id="Coils"/>
    </source>
</evidence>
<feature type="compositionally biased region" description="Polar residues" evidence="2">
    <location>
        <begin position="47"/>
        <end position="61"/>
    </location>
</feature>